<dbReference type="EMBL" id="MU970061">
    <property type="protein sequence ID" value="KAK9323449.1"/>
    <property type="molecule type" value="Genomic_DNA"/>
</dbReference>
<proteinExistence type="predicted"/>
<gene>
    <name evidence="1" type="ORF">V1517DRAFT_352155</name>
</gene>
<organism evidence="1 2">
    <name type="scientific">Lipomyces orientalis</name>
    <dbReference type="NCBI Taxonomy" id="1233043"/>
    <lineage>
        <taxon>Eukaryota</taxon>
        <taxon>Fungi</taxon>
        <taxon>Dikarya</taxon>
        <taxon>Ascomycota</taxon>
        <taxon>Saccharomycotina</taxon>
        <taxon>Lipomycetes</taxon>
        <taxon>Lipomycetales</taxon>
        <taxon>Lipomycetaceae</taxon>
        <taxon>Lipomyces</taxon>
    </lineage>
</organism>
<keyword evidence="2" id="KW-1185">Reference proteome</keyword>
<protein>
    <submittedName>
        <fullName evidence="1">Uncharacterized protein</fullName>
    </submittedName>
</protein>
<reference evidence="2" key="1">
    <citation type="journal article" date="2024" name="Front. Bioeng. Biotechnol.">
        <title>Genome-scale model development and genomic sequencing of the oleaginous clade Lipomyces.</title>
        <authorList>
            <person name="Czajka J.J."/>
            <person name="Han Y."/>
            <person name="Kim J."/>
            <person name="Mondo S.J."/>
            <person name="Hofstad B.A."/>
            <person name="Robles A."/>
            <person name="Haridas S."/>
            <person name="Riley R."/>
            <person name="LaButti K."/>
            <person name="Pangilinan J."/>
            <person name="Andreopoulos W."/>
            <person name="Lipzen A."/>
            <person name="Yan J."/>
            <person name="Wang M."/>
            <person name="Ng V."/>
            <person name="Grigoriev I.V."/>
            <person name="Spatafora J.W."/>
            <person name="Magnuson J.K."/>
            <person name="Baker S.E."/>
            <person name="Pomraning K.R."/>
        </authorList>
    </citation>
    <scope>NUCLEOTIDE SEQUENCE [LARGE SCALE GENOMIC DNA]</scope>
    <source>
        <strain evidence="2">CBS 10300</strain>
    </source>
</reference>
<comment type="caution">
    <text evidence="1">The sequence shown here is derived from an EMBL/GenBank/DDBJ whole genome shotgun (WGS) entry which is preliminary data.</text>
</comment>
<evidence type="ECO:0000313" key="2">
    <source>
        <dbReference type="Proteomes" id="UP001489719"/>
    </source>
</evidence>
<dbReference type="Proteomes" id="UP001489719">
    <property type="component" value="Unassembled WGS sequence"/>
</dbReference>
<sequence length="217" mass="21917">MLLAVAAVGLLVAKTGLAQTYPAFNASTIDPDTRHAWCVSEVASCPLICLDEGYSTTSNLCYPDNLYYTCECSSGHSPNLTEYSLTIPYFICVEQVSLCALNCGSDNLCVSACRENKTCGATNPTRVNTTSTAVSSTTGTAASSAITSGTTTFGSAPSSSEVVYNGFGTAAAAGAPTSTSNAAGGGRFDNTVGLAGFHAAGWLVVCVAAGLTGGLVL</sequence>
<name>A0ACC3TQK6_9ASCO</name>
<evidence type="ECO:0000313" key="1">
    <source>
        <dbReference type="EMBL" id="KAK9323449.1"/>
    </source>
</evidence>
<accession>A0ACC3TQK6</accession>